<reference evidence="2" key="2">
    <citation type="submission" date="2020-06" db="EMBL/GenBank/DDBJ databases">
        <authorList>
            <person name="Sheffer M."/>
        </authorList>
    </citation>
    <scope>NUCLEOTIDE SEQUENCE</scope>
</reference>
<keyword evidence="1" id="KW-0472">Membrane</keyword>
<keyword evidence="3" id="KW-1185">Reference proteome</keyword>
<feature type="transmembrane region" description="Helical" evidence="1">
    <location>
        <begin position="42"/>
        <end position="64"/>
    </location>
</feature>
<sequence length="142" mass="16322">MERAMSVVCGVLVWNGTGNECGLWSFGLEWKGNVWFVECLFGMERAMSVVCGVSCLILTVRLVICRYTKWTILHRINVQLLQFRQRASVSLREIFNKLEDGMFLIEHSSTYLDYKPLFIQVDAIKKGDLSYLNILDLMFAAV</sequence>
<evidence type="ECO:0000256" key="1">
    <source>
        <dbReference type="SAM" id="Phobius"/>
    </source>
</evidence>
<name>A0A8T0G046_ARGBR</name>
<evidence type="ECO:0000313" key="3">
    <source>
        <dbReference type="Proteomes" id="UP000807504"/>
    </source>
</evidence>
<organism evidence="2 3">
    <name type="scientific">Argiope bruennichi</name>
    <name type="common">Wasp spider</name>
    <name type="synonym">Aranea bruennichi</name>
    <dbReference type="NCBI Taxonomy" id="94029"/>
    <lineage>
        <taxon>Eukaryota</taxon>
        <taxon>Metazoa</taxon>
        <taxon>Ecdysozoa</taxon>
        <taxon>Arthropoda</taxon>
        <taxon>Chelicerata</taxon>
        <taxon>Arachnida</taxon>
        <taxon>Araneae</taxon>
        <taxon>Araneomorphae</taxon>
        <taxon>Entelegynae</taxon>
        <taxon>Araneoidea</taxon>
        <taxon>Araneidae</taxon>
        <taxon>Argiope</taxon>
    </lineage>
</organism>
<proteinExistence type="predicted"/>
<reference evidence="2" key="1">
    <citation type="journal article" date="2020" name="bioRxiv">
        <title>Chromosome-level reference genome of the European wasp spider Argiope bruennichi: a resource for studies on range expansion and evolutionary adaptation.</title>
        <authorList>
            <person name="Sheffer M.M."/>
            <person name="Hoppe A."/>
            <person name="Krehenwinkel H."/>
            <person name="Uhl G."/>
            <person name="Kuss A.W."/>
            <person name="Jensen L."/>
            <person name="Jensen C."/>
            <person name="Gillespie R.G."/>
            <person name="Hoff K.J."/>
            <person name="Prost S."/>
        </authorList>
    </citation>
    <scope>NUCLEOTIDE SEQUENCE</scope>
</reference>
<comment type="caution">
    <text evidence="2">The sequence shown here is derived from an EMBL/GenBank/DDBJ whole genome shotgun (WGS) entry which is preliminary data.</text>
</comment>
<protein>
    <submittedName>
        <fullName evidence="2">Uncharacterized protein</fullName>
    </submittedName>
</protein>
<dbReference type="AlphaFoldDB" id="A0A8T0G046"/>
<accession>A0A8T0G046</accession>
<evidence type="ECO:0000313" key="2">
    <source>
        <dbReference type="EMBL" id="KAF8796382.1"/>
    </source>
</evidence>
<keyword evidence="1" id="KW-1133">Transmembrane helix</keyword>
<keyword evidence="1" id="KW-0812">Transmembrane</keyword>
<dbReference type="Proteomes" id="UP000807504">
    <property type="component" value="Unassembled WGS sequence"/>
</dbReference>
<gene>
    <name evidence="2" type="ORF">HNY73_000762</name>
</gene>
<dbReference type="EMBL" id="JABXBU010000001">
    <property type="protein sequence ID" value="KAF8796382.1"/>
    <property type="molecule type" value="Genomic_DNA"/>
</dbReference>